<name>A0A251YRN6_9MICO</name>
<dbReference type="EMBL" id="MDJZ01000006">
    <property type="protein sequence ID" value="OUE26728.1"/>
    <property type="molecule type" value="Genomic_DNA"/>
</dbReference>
<evidence type="ECO:0000313" key="2">
    <source>
        <dbReference type="Proteomes" id="UP000195101"/>
    </source>
</evidence>
<comment type="caution">
    <text evidence="1">The sequence shown here is derived from an EMBL/GenBank/DDBJ whole genome shotgun (WGS) entry which is preliminary data.</text>
</comment>
<evidence type="ECO:0000313" key="1">
    <source>
        <dbReference type="EMBL" id="OUE26728.1"/>
    </source>
</evidence>
<dbReference type="Proteomes" id="UP000195101">
    <property type="component" value="Unassembled WGS sequence"/>
</dbReference>
<organism evidence="1 2">
    <name type="scientific">Clavibacter michiganensis</name>
    <dbReference type="NCBI Taxonomy" id="28447"/>
    <lineage>
        <taxon>Bacteria</taxon>
        <taxon>Bacillati</taxon>
        <taxon>Actinomycetota</taxon>
        <taxon>Actinomycetes</taxon>
        <taxon>Micrococcales</taxon>
        <taxon>Microbacteriaceae</taxon>
        <taxon>Clavibacter</taxon>
    </lineage>
</organism>
<gene>
    <name evidence="1" type="ORF">BFL37_04905</name>
</gene>
<accession>A0A251YRN6</accession>
<protein>
    <submittedName>
        <fullName evidence="1">Uncharacterized protein</fullName>
    </submittedName>
</protein>
<proteinExistence type="predicted"/>
<keyword evidence="2" id="KW-1185">Reference proteome</keyword>
<sequence>MRSTRPIPGDPWPHDMVLRIDDEPRELTSLLFVREAWRLPIPDVPGLEGEPDVGTSARPAGLGEAEAVERWRTEWARVWPRFAVLRQVMRAPEEEAMRLLRGIAADEQDAGTLFDEAGVDREAFEAWHVTLRDDHRLPVAEHPERVCVTALADAWRDGLESIVQLPYAGYHAERRDPATLVVSRAARHDPELYRRALTAPIGGGPQS</sequence>
<dbReference type="RefSeq" id="WP_086514042.1">
    <property type="nucleotide sequence ID" value="NZ_MDJZ01000006.1"/>
</dbReference>
<reference evidence="1 2" key="1">
    <citation type="submission" date="2016-08" db="EMBL/GenBank/DDBJ databases">
        <title>Genome sequence of Clavibacter michiganensis spp strain CFBP8019.</title>
        <authorList>
            <person name="Thapa S.P."/>
            <person name="Coaker G."/>
            <person name="Jacques M.-A."/>
        </authorList>
    </citation>
    <scope>NUCLEOTIDE SEQUENCE [LARGE SCALE GENOMIC DNA]</scope>
    <source>
        <strain evidence="1">CFBP8019</strain>
    </source>
</reference>
<dbReference type="AlphaFoldDB" id="A0A251YRN6"/>
<dbReference type="OrthoDB" id="4933261at2"/>